<dbReference type="AlphaFoldDB" id="A0A367J7R1"/>
<evidence type="ECO:0000256" key="1">
    <source>
        <dbReference type="SAM" id="MobiDB-lite"/>
    </source>
</evidence>
<gene>
    <name evidence="2" type="ORF">CU098_008079</name>
</gene>
<accession>A0A367J7R1</accession>
<dbReference type="Proteomes" id="UP000253551">
    <property type="component" value="Unassembled WGS sequence"/>
</dbReference>
<proteinExistence type="predicted"/>
<reference evidence="2 3" key="1">
    <citation type="journal article" date="2018" name="G3 (Bethesda)">
        <title>Phylogenetic and Phylogenomic Definition of Rhizopus Species.</title>
        <authorList>
            <person name="Gryganskyi A.P."/>
            <person name="Golan J."/>
            <person name="Dolatabadi S."/>
            <person name="Mondo S."/>
            <person name="Robb S."/>
            <person name="Idnurm A."/>
            <person name="Muszewska A."/>
            <person name="Steczkiewicz K."/>
            <person name="Masonjones S."/>
            <person name="Liao H.L."/>
            <person name="Gajdeczka M.T."/>
            <person name="Anike F."/>
            <person name="Vuek A."/>
            <person name="Anishchenko I.M."/>
            <person name="Voigt K."/>
            <person name="de Hoog G.S."/>
            <person name="Smith M.E."/>
            <person name="Heitman J."/>
            <person name="Vilgalys R."/>
            <person name="Stajich J.E."/>
        </authorList>
    </citation>
    <scope>NUCLEOTIDE SEQUENCE [LARGE SCALE GENOMIC DNA]</scope>
    <source>
        <strain evidence="2 3">LSU 92-RS-03</strain>
    </source>
</reference>
<organism evidence="2 3">
    <name type="scientific">Rhizopus stolonifer</name>
    <name type="common">Rhizopus nigricans</name>
    <dbReference type="NCBI Taxonomy" id="4846"/>
    <lineage>
        <taxon>Eukaryota</taxon>
        <taxon>Fungi</taxon>
        <taxon>Fungi incertae sedis</taxon>
        <taxon>Mucoromycota</taxon>
        <taxon>Mucoromycotina</taxon>
        <taxon>Mucoromycetes</taxon>
        <taxon>Mucorales</taxon>
        <taxon>Mucorineae</taxon>
        <taxon>Rhizopodaceae</taxon>
        <taxon>Rhizopus</taxon>
    </lineage>
</organism>
<evidence type="ECO:0000313" key="2">
    <source>
        <dbReference type="EMBL" id="RCH85869.1"/>
    </source>
</evidence>
<protein>
    <submittedName>
        <fullName evidence="2">Uncharacterized protein</fullName>
    </submittedName>
</protein>
<sequence>MLNSNEANWNDFDRLLAEASSLSLEDQYSYDRDSVTGYESEYSTSLSRNSTLSSTSTFNSTPSLSRNSTLSSTSTLNSNYSFHNNHRFSRDNALHKPHALGDCSSLPKANLDPIKKNRSLGPEGCFVPCKETHTNYHLNSQPHFITPIFAMAGRHYANILSRLFNYDEPDPFTVKQDDEQTMLWEIENVSSLLTLSHYTYQRNSHSAWKHLADNLGRRQGITSILVVVSYHTIKEMYTLLDHLVHSLDQAPTTSCSWWSRLILVIDDCNSRERKLFLTEEIPKVMARYKLDQPLTVLFIHTSQQDPDYKISSQRILRQMMDRHLLCGNWMVTHMNDNNNSSSSDDDDMYTMATVIEYKDGKRKRPPKNEKANCYSSDD</sequence>
<dbReference type="OrthoDB" id="2287234at2759"/>
<evidence type="ECO:0000313" key="3">
    <source>
        <dbReference type="Proteomes" id="UP000253551"/>
    </source>
</evidence>
<comment type="caution">
    <text evidence="2">The sequence shown here is derived from an EMBL/GenBank/DDBJ whole genome shotgun (WGS) entry which is preliminary data.</text>
</comment>
<feature type="region of interest" description="Disordered" evidence="1">
    <location>
        <begin position="357"/>
        <end position="378"/>
    </location>
</feature>
<dbReference type="STRING" id="4846.A0A367J7R1"/>
<keyword evidence="3" id="KW-1185">Reference proteome</keyword>
<name>A0A367J7R1_RHIST</name>
<dbReference type="EMBL" id="PJQM01004067">
    <property type="protein sequence ID" value="RCH85869.1"/>
    <property type="molecule type" value="Genomic_DNA"/>
</dbReference>
<feature type="region of interest" description="Disordered" evidence="1">
    <location>
        <begin position="46"/>
        <end position="70"/>
    </location>
</feature>